<keyword evidence="2" id="KW-1185">Reference proteome</keyword>
<dbReference type="Proteomes" id="UP000009168">
    <property type="component" value="Unassembled WGS sequence"/>
</dbReference>
<gene>
    <name evidence="1" type="ORF">TTHERM_000600119</name>
</gene>
<reference evidence="2" key="1">
    <citation type="journal article" date="2006" name="PLoS Biol.">
        <title>Macronuclear genome sequence of the ciliate Tetrahymena thermophila, a model eukaryote.</title>
        <authorList>
            <person name="Eisen J.A."/>
            <person name="Coyne R.S."/>
            <person name="Wu M."/>
            <person name="Wu D."/>
            <person name="Thiagarajan M."/>
            <person name="Wortman J.R."/>
            <person name="Badger J.H."/>
            <person name="Ren Q."/>
            <person name="Amedeo P."/>
            <person name="Jones K.M."/>
            <person name="Tallon L.J."/>
            <person name="Delcher A.L."/>
            <person name="Salzberg S.L."/>
            <person name="Silva J.C."/>
            <person name="Haas B.J."/>
            <person name="Majoros W.H."/>
            <person name="Farzad M."/>
            <person name="Carlton J.M."/>
            <person name="Smith R.K. Jr."/>
            <person name="Garg J."/>
            <person name="Pearlman R.E."/>
            <person name="Karrer K.M."/>
            <person name="Sun L."/>
            <person name="Manning G."/>
            <person name="Elde N.C."/>
            <person name="Turkewitz A.P."/>
            <person name="Asai D.J."/>
            <person name="Wilkes D.E."/>
            <person name="Wang Y."/>
            <person name="Cai H."/>
            <person name="Collins K."/>
            <person name="Stewart B.A."/>
            <person name="Lee S.R."/>
            <person name="Wilamowska K."/>
            <person name="Weinberg Z."/>
            <person name="Ruzzo W.L."/>
            <person name="Wloga D."/>
            <person name="Gaertig J."/>
            <person name="Frankel J."/>
            <person name="Tsao C.-C."/>
            <person name="Gorovsky M.A."/>
            <person name="Keeling P.J."/>
            <person name="Waller R.F."/>
            <person name="Patron N.J."/>
            <person name="Cherry J.M."/>
            <person name="Stover N.A."/>
            <person name="Krieger C.J."/>
            <person name="del Toro C."/>
            <person name="Ryder H.F."/>
            <person name="Williamson S.C."/>
            <person name="Barbeau R.A."/>
            <person name="Hamilton E.P."/>
            <person name="Orias E."/>
        </authorList>
    </citation>
    <scope>NUCLEOTIDE SEQUENCE [LARGE SCALE GENOMIC DNA]</scope>
    <source>
        <strain evidence="2">SB210</strain>
    </source>
</reference>
<dbReference type="AlphaFoldDB" id="W7XGI1"/>
<dbReference type="RefSeq" id="XP_012654215.1">
    <property type="nucleotide sequence ID" value="XM_012798761.1"/>
</dbReference>
<organism evidence="1 2">
    <name type="scientific">Tetrahymena thermophila (strain SB210)</name>
    <dbReference type="NCBI Taxonomy" id="312017"/>
    <lineage>
        <taxon>Eukaryota</taxon>
        <taxon>Sar</taxon>
        <taxon>Alveolata</taxon>
        <taxon>Ciliophora</taxon>
        <taxon>Intramacronucleata</taxon>
        <taxon>Oligohymenophorea</taxon>
        <taxon>Hymenostomatida</taxon>
        <taxon>Tetrahymenina</taxon>
        <taxon>Tetrahymenidae</taxon>
        <taxon>Tetrahymena</taxon>
    </lineage>
</organism>
<protein>
    <submittedName>
        <fullName evidence="1">Uncharacterized protein</fullName>
    </submittedName>
</protein>
<proteinExistence type="predicted"/>
<accession>W7XGI1</accession>
<dbReference type="GeneID" id="24439787"/>
<name>W7XGI1_TETTS</name>
<dbReference type="InParanoid" id="W7XGI1"/>
<dbReference type="KEGG" id="tet:TTHERM_000600119"/>
<sequence>MLVFLIQKNNIYNESQYQNENGLIDIEFEYNIAYYTVLEFRFSVGQLQFTWILGLSNYA</sequence>
<dbReference type="EMBL" id="GG662620">
    <property type="protein sequence ID" value="EWS73251.1"/>
    <property type="molecule type" value="Genomic_DNA"/>
</dbReference>
<evidence type="ECO:0000313" key="1">
    <source>
        <dbReference type="EMBL" id="EWS73251.1"/>
    </source>
</evidence>
<evidence type="ECO:0000313" key="2">
    <source>
        <dbReference type="Proteomes" id="UP000009168"/>
    </source>
</evidence>